<protein>
    <submittedName>
        <fullName evidence="1">Uncharacterized protein</fullName>
    </submittedName>
</protein>
<keyword evidence="2" id="KW-1185">Reference proteome</keyword>
<gene>
    <name evidence="1" type="ORF">QAD02_022219</name>
</gene>
<evidence type="ECO:0000313" key="1">
    <source>
        <dbReference type="EMBL" id="KAJ8686425.1"/>
    </source>
</evidence>
<reference evidence="1" key="1">
    <citation type="submission" date="2023-04" db="EMBL/GenBank/DDBJ databases">
        <title>A chromosome-level genome assembly of the parasitoid wasp Eretmocerus hayati.</title>
        <authorList>
            <person name="Zhong Y."/>
            <person name="Liu S."/>
            <person name="Liu Y."/>
        </authorList>
    </citation>
    <scope>NUCLEOTIDE SEQUENCE</scope>
    <source>
        <strain evidence="1">ZJU_SS_LIU_2023</strain>
    </source>
</reference>
<dbReference type="EMBL" id="CM056741">
    <property type="protein sequence ID" value="KAJ8686425.1"/>
    <property type="molecule type" value="Genomic_DNA"/>
</dbReference>
<comment type="caution">
    <text evidence="1">The sequence shown here is derived from an EMBL/GenBank/DDBJ whole genome shotgun (WGS) entry which is preliminary data.</text>
</comment>
<proteinExistence type="predicted"/>
<sequence length="121" mass="13503">MVDGLIALRLWALSIVTLPLCLVLPPRFSIPSSSLAIFTTTLPLPHTSFYYLDAVPTKVSTSEQFTLHMPSTLNSRDPDHHQHTAARAKRAFIVRPEVKRGSSFVLQHLDSLLPPLSLENF</sequence>
<dbReference type="Proteomes" id="UP001239111">
    <property type="component" value="Chromosome 1"/>
</dbReference>
<accession>A0ACC2PS38</accession>
<name>A0ACC2PS38_9HYME</name>
<evidence type="ECO:0000313" key="2">
    <source>
        <dbReference type="Proteomes" id="UP001239111"/>
    </source>
</evidence>
<organism evidence="1 2">
    <name type="scientific">Eretmocerus hayati</name>
    <dbReference type="NCBI Taxonomy" id="131215"/>
    <lineage>
        <taxon>Eukaryota</taxon>
        <taxon>Metazoa</taxon>
        <taxon>Ecdysozoa</taxon>
        <taxon>Arthropoda</taxon>
        <taxon>Hexapoda</taxon>
        <taxon>Insecta</taxon>
        <taxon>Pterygota</taxon>
        <taxon>Neoptera</taxon>
        <taxon>Endopterygota</taxon>
        <taxon>Hymenoptera</taxon>
        <taxon>Apocrita</taxon>
        <taxon>Proctotrupomorpha</taxon>
        <taxon>Chalcidoidea</taxon>
        <taxon>Aphelinidae</taxon>
        <taxon>Aphelininae</taxon>
        <taxon>Eretmocerus</taxon>
    </lineage>
</organism>